<accession>A0A914QRH8</accession>
<feature type="domain" description="Integrase catalytic" evidence="2">
    <location>
        <begin position="1294"/>
        <end position="1488"/>
    </location>
</feature>
<sequence>MYFWNRFSPVDKNPNISPAEKLNILMGLLSGEAAAALSKYDITDKNYPLAVKLLKEKFGKLEDVVAQLNDEFTALSAMDESLQQTKQVYNDAEVILGQLETHGEDIDHHQFRSQWINKMPSWIKEGCYLRHGMYGKLSDYRDQAGILIDIKEKSLPSSISITSKVNAAKTSDSKHKKKDKKPNNPPAIVQDAEKSDNGKSGNGSNNQKRGFKKRDCCFCGDENHSTTACQKYPTVESRRARFKEIGRCTRCCSDKHASSDCTCSRPCLGCKKTNHSVVFCYEKLKSKKVKTYAAVAAETPMNSTVTTAAAKINKEDIVLPLAKTSIANPKQMDFVETPTLLDGGSMLSYILLEHANKLELQPLDRQMLDLVTFNNDTVKTINAPIFEISVQCVDDHEQKIYVRGIDRITDELVMASRRNNDTRILFESVKPQVLIGSDFLYKFMDCEELPSGYFLVKSRLGDIICGPGPGVHNIDRDSNSGIFTVQSKYSNPDKKLDNVIQQFVQMDVGGLNGNPNETEKEIAIKHFKSTFTREPDGTFVVRLFWKSDSPKIPSNKQLSFFRLRGTMKKLQKDNKATVAIKLFDEHKQRTFIEFVPNGLNDSPRSFVHYLSFHLIQKDSPTTPFRAVFDCSAVQRPTDLSLNQNLYNCTPNMPDLIGLMIVFRSYPIVITADIEKAFLAIKLHPDDRDVFRFLLPKDPNKEITWDNVEVWRYTRPLFGALTSPFHLDQCVRELLENEDDPVAKELINRMFVDNSLLGAFSVEEGKKKAEASQKIFKKANMNLRDHVSNCKEISDHMQTTVPSKHSFLGTKWYPEKDTISISIPNPPEVKKVTKRKILSFIASIFDPLGMLAPVVFTGKVFLQRLWKQKKTWDAAIDDIDVAEWKKFQLINGGKEIVLQRYVCSPNAVERHLVVFADGSKKGIGTCAYIREKLQDGSYRCNLWLSKTRVAKIVDDPDDDATISKKELMAATLGAALIKFIKEHFPLKFTSISLKIDSSCVMGWLNSTENLGRYIENRKRFIFSIVELINHVRTDDNAADDASRGCTMLELISNKRWWHGPSWLLLPESEWPPEAVPPVHRPSNYLEEKPVDKVEATHAGDTVTLAAKSRHAKILNLIETERWSNWNKLISVVAAFLFFVKRCGKNISSPFMDSLHAVCADRYFDMQMYIFAEKTIVRYLQQKYPPLNDTMRSLQLGLNEEKLLVCNHRIPTETAPPLIWLPECSEVNKYILSLHEKLNHAGPRHVLNELREKYWICRGKQVIMKVLRHECYHCRRIKARPYELPQMPPLPKERVEVADPFQYVGVDFCGPFDVKIKIHAEGPEKEYVQKTWICLFTCFVTRNVHLEICQSMDGPTFVNAFRRFTARFTCPSIVWSDNGTNFVAAKKFIEPAWNFKNSINVDQLIRDNKIKWNFITEKSPWKGGLWERLIGLVKINLRHAIGRRILYIDEFHTFVSEVESIVNSRPITPVDNEFDPNSTSSPLALRPVDFINPYYHPTTPKIDTECNSDPDFLINQSTESKLRLLYQKTAALRQKFWKKWSREYLNQLREQTTHFHRQSKITNVAPKIGSVVIVEEDDIPMDKWRLAIVTKLHQSSDDCIRTATVKTASGRVLNRPLSKLYPLEIQVADPATINYSNPEKDEVSPDSDQININSNPYNLRPRRPKAVTSLFVLGLLSCLMFNTVANECTIAQSELKLIFAENCTSKGLAVYQQPDGFYCWKYIDCGKYHLHDSTNLPDRDYDICQEPCKCPEWADDCTFFNKTITTLEKQTYAQLIQDAAPREEDSVIHLIQLEDGTDHVIRQLQLLKEDDIGTSICFGEGSIFNGPPLFCTLNNNTCDPNALKFCVLQHHEIVYAIIHGNKVPIHAWKTVEKAPKPLNKPYQAQVPVSCNDGQINMNISSNIRKVQIQSGNSYMVVQPNSTLLQIQVPLALLTATRDFEVTYWNTNEGANSSTVTCNPVDYYRPMGSITVTPEVYFECIKLTRHFTRIGNVQTSSVKICGGRNLCSGIECAQSTTQMAVPALGRANELPGNTYCQESCGGWTCKCWTWGEACLYFRNYVSPSDPRIFEVFTCSSWRTKLVLNTTVTTQEDTTNRLLIMNEGHSIEFNKLKVSALDLNPQTTPPNEIYQFISTGKTTAMLVDAGLAAANILQCPDKTSAENLNCTLHEECHCVPADGIAACSCLHNQALLKQIDQNSLPLAENDMIFEATSTGTVIARIHARPRLQLEMKDMHLFTAIDSNSCTAKVHSLEGCASCNEGAVLQLTCSTNFGTAAAHVTCPEFSFPVSCSKDGFFQKISLFFNNILVQKECQLRCPSNVFPLKLTATLKKNTLENTWSKVKAD</sequence>
<dbReference type="InterPro" id="IPR005312">
    <property type="entry name" value="DUF1759"/>
</dbReference>
<dbReference type="Pfam" id="PF07245">
    <property type="entry name" value="Phlebovirus_G2"/>
    <property type="match status" value="1"/>
</dbReference>
<organism evidence="3 4">
    <name type="scientific">Panagrolaimus davidi</name>
    <dbReference type="NCBI Taxonomy" id="227884"/>
    <lineage>
        <taxon>Eukaryota</taxon>
        <taxon>Metazoa</taxon>
        <taxon>Ecdysozoa</taxon>
        <taxon>Nematoda</taxon>
        <taxon>Chromadorea</taxon>
        <taxon>Rhabditida</taxon>
        <taxon>Tylenchina</taxon>
        <taxon>Panagrolaimomorpha</taxon>
        <taxon>Panagrolaimoidea</taxon>
        <taxon>Panagrolaimidae</taxon>
        <taxon>Panagrolaimus</taxon>
    </lineage>
</organism>
<keyword evidence="3" id="KW-1185">Reference proteome</keyword>
<dbReference type="PANTHER" id="PTHR47331:SF5">
    <property type="entry name" value="RIBONUCLEASE H"/>
    <property type="match status" value="1"/>
</dbReference>
<proteinExistence type="predicted"/>
<dbReference type="Gene3D" id="2.60.40.3770">
    <property type="match status" value="1"/>
</dbReference>
<evidence type="ECO:0000313" key="3">
    <source>
        <dbReference type="Proteomes" id="UP000887578"/>
    </source>
</evidence>
<dbReference type="GO" id="GO:0015074">
    <property type="term" value="P:DNA integration"/>
    <property type="evidence" value="ECO:0007669"/>
    <property type="project" value="InterPro"/>
</dbReference>
<dbReference type="GO" id="GO:0003676">
    <property type="term" value="F:nucleic acid binding"/>
    <property type="evidence" value="ECO:0007669"/>
    <property type="project" value="InterPro"/>
</dbReference>
<dbReference type="InterPro" id="IPR036397">
    <property type="entry name" value="RNaseH_sf"/>
</dbReference>
<evidence type="ECO:0000256" key="1">
    <source>
        <dbReference type="SAM" id="MobiDB-lite"/>
    </source>
</evidence>
<protein>
    <submittedName>
        <fullName evidence="4">Integrase catalytic domain-containing protein</fullName>
    </submittedName>
</protein>
<name>A0A914QRH8_9BILA</name>
<dbReference type="Pfam" id="PF05380">
    <property type="entry name" value="Peptidase_A17"/>
    <property type="match status" value="1"/>
</dbReference>
<dbReference type="InterPro" id="IPR009878">
    <property type="entry name" value="Phlebovirus_G2_fusion"/>
</dbReference>
<dbReference type="Gene3D" id="3.30.420.10">
    <property type="entry name" value="Ribonuclease H-like superfamily/Ribonuclease H"/>
    <property type="match status" value="1"/>
</dbReference>
<dbReference type="SUPFAM" id="SSF56672">
    <property type="entry name" value="DNA/RNA polymerases"/>
    <property type="match status" value="1"/>
</dbReference>
<dbReference type="Pfam" id="PF18701">
    <property type="entry name" value="DUF5641"/>
    <property type="match status" value="1"/>
</dbReference>
<dbReference type="PANTHER" id="PTHR47331">
    <property type="entry name" value="PHD-TYPE DOMAIN-CONTAINING PROTEIN"/>
    <property type="match status" value="1"/>
</dbReference>
<dbReference type="InterPro" id="IPR040676">
    <property type="entry name" value="DUF5641"/>
</dbReference>
<dbReference type="SUPFAM" id="SSF53098">
    <property type="entry name" value="Ribonuclease H-like"/>
    <property type="match status" value="1"/>
</dbReference>
<feature type="compositionally biased region" description="Low complexity" evidence="1">
    <location>
        <begin position="198"/>
        <end position="207"/>
    </location>
</feature>
<dbReference type="InterPro" id="IPR008042">
    <property type="entry name" value="Retrotrans_Pao"/>
</dbReference>
<dbReference type="Pfam" id="PF03564">
    <property type="entry name" value="DUF1759"/>
    <property type="match status" value="1"/>
</dbReference>
<dbReference type="InterPro" id="IPR012337">
    <property type="entry name" value="RNaseH-like_sf"/>
</dbReference>
<dbReference type="Proteomes" id="UP000887578">
    <property type="component" value="Unplaced"/>
</dbReference>
<dbReference type="PROSITE" id="PS50994">
    <property type="entry name" value="INTEGRASE"/>
    <property type="match status" value="1"/>
</dbReference>
<dbReference type="GO" id="GO:0042575">
    <property type="term" value="C:DNA polymerase complex"/>
    <property type="evidence" value="ECO:0007669"/>
    <property type="project" value="UniProtKB-ARBA"/>
</dbReference>
<dbReference type="InterPro" id="IPR043502">
    <property type="entry name" value="DNA/RNA_pol_sf"/>
</dbReference>
<feature type="region of interest" description="Disordered" evidence="1">
    <location>
        <begin position="164"/>
        <end position="207"/>
    </location>
</feature>
<evidence type="ECO:0000313" key="4">
    <source>
        <dbReference type="WBParaSite" id="PDA_v2.g6330.t1"/>
    </source>
</evidence>
<dbReference type="InterPro" id="IPR001584">
    <property type="entry name" value="Integrase_cat-core"/>
</dbReference>
<dbReference type="WBParaSite" id="PDA_v2.g6330.t1">
    <property type="protein sequence ID" value="PDA_v2.g6330.t1"/>
    <property type="gene ID" value="PDA_v2.g6330"/>
</dbReference>
<reference evidence="4" key="1">
    <citation type="submission" date="2022-11" db="UniProtKB">
        <authorList>
            <consortium name="WormBaseParasite"/>
        </authorList>
    </citation>
    <scope>IDENTIFICATION</scope>
</reference>
<evidence type="ECO:0000259" key="2">
    <source>
        <dbReference type="PROSITE" id="PS50994"/>
    </source>
</evidence>